<accession>A0A2T0VIT8</accession>
<dbReference type="EMBL" id="PVTL01000001">
    <property type="protein sequence ID" value="PRY70107.1"/>
    <property type="molecule type" value="Genomic_DNA"/>
</dbReference>
<evidence type="ECO:0000313" key="3">
    <source>
        <dbReference type="Proteomes" id="UP000237983"/>
    </source>
</evidence>
<sequence length="195" mass="19661">MRVLSGSLAATFATLVAAFSHLLAGGTAPSGAALALSLALSIPICIALVGPTVSLWRTSVAVGIAQAMFHGLFSGTSYSGTVVVPEHAVHAGTPISLAGLPDGTGSHHSASMWLAHVGAALLTVVALRYVESAILRLRGTARLLVALLTVVISAVPVLGEGRPARVGCAQTVLPRDLALLFSALRHRGPPAISAA</sequence>
<feature type="transmembrane region" description="Helical" evidence="1">
    <location>
        <begin position="141"/>
        <end position="159"/>
    </location>
</feature>
<keyword evidence="3" id="KW-1185">Reference proteome</keyword>
<feature type="transmembrane region" description="Helical" evidence="1">
    <location>
        <begin position="110"/>
        <end position="129"/>
    </location>
</feature>
<reference evidence="2 3" key="1">
    <citation type="submission" date="2018-03" db="EMBL/GenBank/DDBJ databases">
        <title>Genomic Encyclopedia of Type Strains, Phase III (KMG-III): the genomes of soil and plant-associated and newly described type strains.</title>
        <authorList>
            <person name="Whitman W."/>
        </authorList>
    </citation>
    <scope>NUCLEOTIDE SEQUENCE [LARGE SCALE GENOMIC DNA]</scope>
    <source>
        <strain evidence="2 3">CGMCC 1.12484</strain>
    </source>
</reference>
<gene>
    <name evidence="2" type="ORF">B0I08_101234</name>
</gene>
<evidence type="ECO:0000313" key="2">
    <source>
        <dbReference type="EMBL" id="PRY70107.1"/>
    </source>
</evidence>
<feature type="transmembrane region" description="Helical" evidence="1">
    <location>
        <begin position="28"/>
        <end position="48"/>
    </location>
</feature>
<organism evidence="2 3">
    <name type="scientific">Glaciihabitans tibetensis</name>
    <dbReference type="NCBI Taxonomy" id="1266600"/>
    <lineage>
        <taxon>Bacteria</taxon>
        <taxon>Bacillati</taxon>
        <taxon>Actinomycetota</taxon>
        <taxon>Actinomycetes</taxon>
        <taxon>Micrococcales</taxon>
        <taxon>Microbacteriaceae</taxon>
        <taxon>Glaciihabitans</taxon>
    </lineage>
</organism>
<dbReference type="AlphaFoldDB" id="A0A2T0VIT8"/>
<evidence type="ECO:0000256" key="1">
    <source>
        <dbReference type="SAM" id="Phobius"/>
    </source>
</evidence>
<keyword evidence="1" id="KW-0472">Membrane</keyword>
<protein>
    <submittedName>
        <fullName evidence="2">Uncharacterized protein</fullName>
    </submittedName>
</protein>
<dbReference type="Proteomes" id="UP000237983">
    <property type="component" value="Unassembled WGS sequence"/>
</dbReference>
<keyword evidence="1" id="KW-1133">Transmembrane helix</keyword>
<proteinExistence type="predicted"/>
<name>A0A2T0VIT8_9MICO</name>
<comment type="caution">
    <text evidence="2">The sequence shown here is derived from an EMBL/GenBank/DDBJ whole genome shotgun (WGS) entry which is preliminary data.</text>
</comment>
<keyword evidence="1" id="KW-0812">Transmembrane</keyword>